<dbReference type="EMBL" id="CM017655">
    <property type="protein sequence ID" value="TYI72374.1"/>
    <property type="molecule type" value="Genomic_DNA"/>
</dbReference>
<name>A0A5D2U6W7_GOSMU</name>
<proteinExistence type="predicted"/>
<protein>
    <recommendedName>
        <fullName evidence="3">RNase H type-1 domain-containing protein</fullName>
    </recommendedName>
</protein>
<sequence>MDVSSLAIVRYVRRLLRRDWKMQIVNVYREGNCVTDTLTNYVCNLSIGHHRLMQPPNEALQVIHDDVSNIDVRRQVPM</sequence>
<organism evidence="1 2">
    <name type="scientific">Gossypium mustelinum</name>
    <name type="common">Cotton</name>
    <name type="synonym">Gossypium caicoense</name>
    <dbReference type="NCBI Taxonomy" id="34275"/>
    <lineage>
        <taxon>Eukaryota</taxon>
        <taxon>Viridiplantae</taxon>
        <taxon>Streptophyta</taxon>
        <taxon>Embryophyta</taxon>
        <taxon>Tracheophyta</taxon>
        <taxon>Spermatophyta</taxon>
        <taxon>Magnoliopsida</taxon>
        <taxon>eudicotyledons</taxon>
        <taxon>Gunneridae</taxon>
        <taxon>Pentapetalae</taxon>
        <taxon>rosids</taxon>
        <taxon>malvids</taxon>
        <taxon>Malvales</taxon>
        <taxon>Malvaceae</taxon>
        <taxon>Malvoideae</taxon>
        <taxon>Gossypium</taxon>
    </lineage>
</organism>
<reference evidence="1 2" key="1">
    <citation type="submission" date="2019-07" db="EMBL/GenBank/DDBJ databases">
        <title>WGS assembly of Gossypium mustelinum.</title>
        <authorList>
            <person name="Chen Z.J."/>
            <person name="Sreedasyam A."/>
            <person name="Ando A."/>
            <person name="Song Q."/>
            <person name="De L."/>
            <person name="Hulse-Kemp A."/>
            <person name="Ding M."/>
            <person name="Ye W."/>
            <person name="Kirkbride R."/>
            <person name="Jenkins J."/>
            <person name="Plott C."/>
            <person name="Lovell J."/>
            <person name="Lin Y.-M."/>
            <person name="Vaughn R."/>
            <person name="Liu B."/>
            <person name="Li W."/>
            <person name="Simpson S."/>
            <person name="Scheffler B."/>
            <person name="Saski C."/>
            <person name="Grover C."/>
            <person name="Hu G."/>
            <person name="Conover J."/>
            <person name="Carlson J."/>
            <person name="Shu S."/>
            <person name="Boston L."/>
            <person name="Williams M."/>
            <person name="Peterson D."/>
            <person name="Mcgee K."/>
            <person name="Jones D."/>
            <person name="Wendel J."/>
            <person name="Stelly D."/>
            <person name="Grimwood J."/>
            <person name="Schmutz J."/>
        </authorList>
    </citation>
    <scope>NUCLEOTIDE SEQUENCE [LARGE SCALE GENOMIC DNA]</scope>
    <source>
        <strain evidence="1">1408120.09</strain>
    </source>
</reference>
<evidence type="ECO:0000313" key="2">
    <source>
        <dbReference type="Proteomes" id="UP000323597"/>
    </source>
</evidence>
<accession>A0A5D2U6W7</accession>
<dbReference type="Proteomes" id="UP000323597">
    <property type="component" value="Chromosome D07"/>
</dbReference>
<evidence type="ECO:0008006" key="3">
    <source>
        <dbReference type="Google" id="ProtNLM"/>
    </source>
</evidence>
<keyword evidence="2" id="KW-1185">Reference proteome</keyword>
<dbReference type="AlphaFoldDB" id="A0A5D2U6W7"/>
<gene>
    <name evidence="1" type="ORF">E1A91_D07G057300v1</name>
</gene>
<evidence type="ECO:0000313" key="1">
    <source>
        <dbReference type="EMBL" id="TYI72374.1"/>
    </source>
</evidence>